<dbReference type="GO" id="GO:0043565">
    <property type="term" value="F:sequence-specific DNA binding"/>
    <property type="evidence" value="ECO:0007669"/>
    <property type="project" value="InterPro"/>
</dbReference>
<protein>
    <submittedName>
        <fullName evidence="5">Transcriptional regulator, AraC family</fullName>
    </submittedName>
</protein>
<proteinExistence type="predicted"/>
<keyword evidence="2" id="KW-0238">DNA-binding</keyword>
<accession>A0A1M4U630</accession>
<evidence type="ECO:0000259" key="4">
    <source>
        <dbReference type="PROSITE" id="PS01124"/>
    </source>
</evidence>
<dbReference type="Gene3D" id="1.10.10.60">
    <property type="entry name" value="Homeodomain-like"/>
    <property type="match status" value="1"/>
</dbReference>
<evidence type="ECO:0000313" key="6">
    <source>
        <dbReference type="Proteomes" id="UP000184509"/>
    </source>
</evidence>
<keyword evidence="1" id="KW-0805">Transcription regulation</keyword>
<evidence type="ECO:0000256" key="2">
    <source>
        <dbReference type="ARBA" id="ARBA00023125"/>
    </source>
</evidence>
<dbReference type="Pfam" id="PF12833">
    <property type="entry name" value="HTH_18"/>
    <property type="match status" value="1"/>
</dbReference>
<dbReference type="Proteomes" id="UP000184509">
    <property type="component" value="Unassembled WGS sequence"/>
</dbReference>
<evidence type="ECO:0000313" key="5">
    <source>
        <dbReference type="EMBL" id="SHE52017.1"/>
    </source>
</evidence>
<reference evidence="5 6" key="1">
    <citation type="submission" date="2016-11" db="EMBL/GenBank/DDBJ databases">
        <authorList>
            <person name="Jaros S."/>
            <person name="Januszkiewicz K."/>
            <person name="Wedrychowicz H."/>
        </authorList>
    </citation>
    <scope>NUCLEOTIDE SEQUENCE [LARGE SCALE GENOMIC DNA]</scope>
    <source>
        <strain evidence="5 6">DSM 26991</strain>
    </source>
</reference>
<sequence length="277" mass="32074">MNLALNAACFSPIDICKHNYKEIKTGDSSTILFVLSGKVLVSCVECNHKMHLSDVMLFLPPGTKFKLLAIETSVIVKCEMTKNSISQINQWLITLLENYAECEEKCLTLPIKYNLKCFIKLFYQHYSFSGFNNQDFNEWKHDGLFLALKNSYSKKELAAFFSPILGKNIDFKEFVYANYNSVKNLQEFADLAKCSLSVFCREFKKNFGESVYQWILKRKSQYVLQDILSSSIPFQELADKYQFSSQAHFTKFCKQRYNLTPNDLRSSSKTCTSRLLH</sequence>
<dbReference type="RefSeq" id="WP_175550460.1">
    <property type="nucleotide sequence ID" value="NZ_FQTV01000002.1"/>
</dbReference>
<dbReference type="GO" id="GO:0003700">
    <property type="term" value="F:DNA-binding transcription factor activity"/>
    <property type="evidence" value="ECO:0007669"/>
    <property type="project" value="InterPro"/>
</dbReference>
<gene>
    <name evidence="5" type="ORF">SAMN05444405_1023</name>
</gene>
<dbReference type="EMBL" id="FQTV01000002">
    <property type="protein sequence ID" value="SHE52017.1"/>
    <property type="molecule type" value="Genomic_DNA"/>
</dbReference>
<keyword evidence="3" id="KW-0804">Transcription</keyword>
<dbReference type="SUPFAM" id="SSF46689">
    <property type="entry name" value="Homeodomain-like"/>
    <property type="match status" value="1"/>
</dbReference>
<feature type="domain" description="HTH araC/xylS-type" evidence="4">
    <location>
        <begin position="169"/>
        <end position="267"/>
    </location>
</feature>
<dbReference type="PANTHER" id="PTHR47504:SF5">
    <property type="entry name" value="RIGHT ORIGIN-BINDING PROTEIN"/>
    <property type="match status" value="1"/>
</dbReference>
<dbReference type="InterPro" id="IPR009057">
    <property type="entry name" value="Homeodomain-like_sf"/>
</dbReference>
<dbReference type="AlphaFoldDB" id="A0A1M4U630"/>
<dbReference type="STRING" id="1297750.SAMN05444405_1023"/>
<keyword evidence="6" id="KW-1185">Reference proteome</keyword>
<dbReference type="InterPro" id="IPR018060">
    <property type="entry name" value="HTH_AraC"/>
</dbReference>
<name>A0A1M4U630_9BACE</name>
<dbReference type="PROSITE" id="PS01124">
    <property type="entry name" value="HTH_ARAC_FAMILY_2"/>
    <property type="match status" value="1"/>
</dbReference>
<evidence type="ECO:0000256" key="1">
    <source>
        <dbReference type="ARBA" id="ARBA00023015"/>
    </source>
</evidence>
<dbReference type="InterPro" id="IPR050959">
    <property type="entry name" value="MarA-like"/>
</dbReference>
<evidence type="ECO:0000256" key="3">
    <source>
        <dbReference type="ARBA" id="ARBA00023163"/>
    </source>
</evidence>
<organism evidence="5 6">
    <name type="scientific">Bacteroides luti</name>
    <dbReference type="NCBI Taxonomy" id="1297750"/>
    <lineage>
        <taxon>Bacteria</taxon>
        <taxon>Pseudomonadati</taxon>
        <taxon>Bacteroidota</taxon>
        <taxon>Bacteroidia</taxon>
        <taxon>Bacteroidales</taxon>
        <taxon>Bacteroidaceae</taxon>
        <taxon>Bacteroides</taxon>
    </lineage>
</organism>
<dbReference type="SMART" id="SM00342">
    <property type="entry name" value="HTH_ARAC"/>
    <property type="match status" value="1"/>
</dbReference>
<dbReference type="PANTHER" id="PTHR47504">
    <property type="entry name" value="RIGHT ORIGIN-BINDING PROTEIN"/>
    <property type="match status" value="1"/>
</dbReference>